<dbReference type="EMBL" id="CP002770">
    <property type="protein sequence ID" value="AEG14554.1"/>
    <property type="molecule type" value="Genomic_DNA"/>
</dbReference>
<evidence type="ECO:0000259" key="1">
    <source>
        <dbReference type="Pfam" id="PF04293"/>
    </source>
</evidence>
<dbReference type="PANTHER" id="PTHR30029">
    <property type="entry name" value="STAGE V SPORULATION PROTEIN R"/>
    <property type="match status" value="1"/>
</dbReference>
<dbReference type="PANTHER" id="PTHR30029:SF2">
    <property type="entry name" value="STAGE V SPORULATION PROTEIN R"/>
    <property type="match status" value="1"/>
</dbReference>
<dbReference type="InterPro" id="IPR007390">
    <property type="entry name" value="Spore_V_R"/>
</dbReference>
<evidence type="ECO:0000313" key="2">
    <source>
        <dbReference type="EMBL" id="AEG14554.1"/>
    </source>
</evidence>
<proteinExistence type="predicted"/>
<gene>
    <name evidence="2" type="ordered locus">Desku_0959</name>
</gene>
<evidence type="ECO:0000313" key="3">
    <source>
        <dbReference type="Proteomes" id="UP000009229"/>
    </source>
</evidence>
<feature type="domain" description="SpoVR protein-like N-terminal" evidence="1">
    <location>
        <begin position="5"/>
        <end position="59"/>
    </location>
</feature>
<dbReference type="Proteomes" id="UP000009229">
    <property type="component" value="Chromosome"/>
</dbReference>
<name>A0AAU8PFU1_DESK7</name>
<organism evidence="2 3">
    <name type="scientific">Desulfofundulus kuznetsovii (strain DSM 6115 / VKM B-1805 / 17)</name>
    <name type="common">Desulfotomaculum kuznetsovii</name>
    <dbReference type="NCBI Taxonomy" id="760568"/>
    <lineage>
        <taxon>Bacteria</taxon>
        <taxon>Bacillati</taxon>
        <taxon>Bacillota</taxon>
        <taxon>Clostridia</taxon>
        <taxon>Eubacteriales</taxon>
        <taxon>Peptococcaceae</taxon>
        <taxon>Desulfofundulus</taxon>
    </lineage>
</organism>
<dbReference type="Pfam" id="PF04293">
    <property type="entry name" value="SpoVR"/>
    <property type="match status" value="1"/>
</dbReference>
<keyword evidence="3" id="KW-1185">Reference proteome</keyword>
<protein>
    <submittedName>
        <fullName evidence="2">SpoVR family protein</fullName>
    </submittedName>
</protein>
<dbReference type="InterPro" id="IPR056174">
    <property type="entry name" value="SpoVR_N"/>
</dbReference>
<accession>A0AAU8PFU1</accession>
<sequence>MTREELRKLSEAVEIITAKAREFGLDFYDMYFEICPADIIYAFGAYGMPTRFSHWTFGKPNAT</sequence>
<dbReference type="KEGG" id="dku:Desku_0959"/>
<dbReference type="AlphaFoldDB" id="A0AAU8PFU1"/>
<reference evidence="3" key="1">
    <citation type="submission" date="2011-05" db="EMBL/GenBank/DDBJ databases">
        <title>Complete sequence of Desulfotomaculum kuznetsovii DSM 6115.</title>
        <authorList>
            <person name="Lucas S."/>
            <person name="Han J."/>
            <person name="Lapidus A."/>
            <person name="Cheng J.-F."/>
            <person name="Goodwin L."/>
            <person name="Pitluck S."/>
            <person name="Peters L."/>
            <person name="Mikhailova N."/>
            <person name="Lu M."/>
            <person name="Saunders E."/>
            <person name="Han C."/>
            <person name="Tapia R."/>
            <person name="Land M."/>
            <person name="Hauser L."/>
            <person name="Kyrpides N."/>
            <person name="Ivanova N."/>
            <person name="Pagani I."/>
            <person name="Nazina T."/>
            <person name="Ivanova A."/>
            <person name="Parshina S."/>
            <person name="Kuever J."/>
            <person name="Muyzer G."/>
            <person name="Plugge C."/>
            <person name="Stams A."/>
            <person name="Woyke T."/>
        </authorList>
    </citation>
    <scope>NUCLEOTIDE SEQUENCE [LARGE SCALE GENOMIC DNA]</scope>
    <source>
        <strain evidence="3">DSM 6115 / VKM B-1805 / 17</strain>
    </source>
</reference>